<organism evidence="1 2">
    <name type="scientific">Araneus ventricosus</name>
    <name type="common">Orbweaver spider</name>
    <name type="synonym">Epeira ventricosa</name>
    <dbReference type="NCBI Taxonomy" id="182803"/>
    <lineage>
        <taxon>Eukaryota</taxon>
        <taxon>Metazoa</taxon>
        <taxon>Ecdysozoa</taxon>
        <taxon>Arthropoda</taxon>
        <taxon>Chelicerata</taxon>
        <taxon>Arachnida</taxon>
        <taxon>Araneae</taxon>
        <taxon>Araneomorphae</taxon>
        <taxon>Entelegynae</taxon>
        <taxon>Araneoidea</taxon>
        <taxon>Araneidae</taxon>
        <taxon>Araneus</taxon>
    </lineage>
</organism>
<dbReference type="Proteomes" id="UP000499080">
    <property type="component" value="Unassembled WGS sequence"/>
</dbReference>
<protein>
    <submittedName>
        <fullName evidence="1">Uncharacterized protein</fullName>
    </submittedName>
</protein>
<evidence type="ECO:0000313" key="1">
    <source>
        <dbReference type="EMBL" id="GBN41558.1"/>
    </source>
</evidence>
<comment type="caution">
    <text evidence="1">The sequence shown here is derived from an EMBL/GenBank/DDBJ whole genome shotgun (WGS) entry which is preliminary data.</text>
</comment>
<name>A0A4Y2NPW2_ARAVE</name>
<sequence length="115" mass="12973">MCVKSWSNIISLRWSGSLETGMPVQVSLPSDVRFSQSFCSSRVAKNSVTVNTFATNLTLEWQVALWDLRSHYLKADPQTSTVYRACVVKILVQHYLIEVEWKFGNRNASSSISAI</sequence>
<evidence type="ECO:0000313" key="2">
    <source>
        <dbReference type="Proteomes" id="UP000499080"/>
    </source>
</evidence>
<accession>A0A4Y2NPW2</accession>
<dbReference type="EMBL" id="BGPR01009677">
    <property type="protein sequence ID" value="GBN41558.1"/>
    <property type="molecule type" value="Genomic_DNA"/>
</dbReference>
<dbReference type="AlphaFoldDB" id="A0A4Y2NPW2"/>
<proteinExistence type="predicted"/>
<gene>
    <name evidence="1" type="ORF">AVEN_51388_1</name>
</gene>
<keyword evidence="2" id="KW-1185">Reference proteome</keyword>
<reference evidence="1 2" key="1">
    <citation type="journal article" date="2019" name="Sci. Rep.">
        <title>Orb-weaving spider Araneus ventricosus genome elucidates the spidroin gene catalogue.</title>
        <authorList>
            <person name="Kono N."/>
            <person name="Nakamura H."/>
            <person name="Ohtoshi R."/>
            <person name="Moran D.A.P."/>
            <person name="Shinohara A."/>
            <person name="Yoshida Y."/>
            <person name="Fujiwara M."/>
            <person name="Mori M."/>
            <person name="Tomita M."/>
            <person name="Arakawa K."/>
        </authorList>
    </citation>
    <scope>NUCLEOTIDE SEQUENCE [LARGE SCALE GENOMIC DNA]</scope>
</reference>